<dbReference type="InterPro" id="IPR052159">
    <property type="entry name" value="Competence_DNA_uptake"/>
</dbReference>
<feature type="transmembrane region" description="Helical" evidence="6">
    <location>
        <begin position="34"/>
        <end position="52"/>
    </location>
</feature>
<reference evidence="9" key="1">
    <citation type="journal article" date="2021" name="PeerJ">
        <title>Extensive microbial diversity within the chicken gut microbiome revealed by metagenomics and culture.</title>
        <authorList>
            <person name="Gilroy R."/>
            <person name="Ravi A."/>
            <person name="Getino M."/>
            <person name="Pursley I."/>
            <person name="Horton D.L."/>
            <person name="Alikhan N.F."/>
            <person name="Baker D."/>
            <person name="Gharbi K."/>
            <person name="Hall N."/>
            <person name="Watson M."/>
            <person name="Adriaenssens E.M."/>
            <person name="Foster-Nyarko E."/>
            <person name="Jarju S."/>
            <person name="Secka A."/>
            <person name="Antonio M."/>
            <person name="Oren A."/>
            <person name="Chaudhuri R.R."/>
            <person name="La Ragione R."/>
            <person name="Hildebrand F."/>
            <person name="Pallen M.J."/>
        </authorList>
    </citation>
    <scope>NUCLEOTIDE SEQUENCE</scope>
    <source>
        <strain evidence="9">ChiHjej12B11-24981</strain>
    </source>
</reference>
<keyword evidence="4 6" id="KW-1133">Transmembrane helix</keyword>
<evidence type="ECO:0000256" key="6">
    <source>
        <dbReference type="SAM" id="Phobius"/>
    </source>
</evidence>
<sequence length="695" mass="79046">MAFRAGQNYPFLWLLLPLGVGIVCGDALSQACSWLCFGSISAVLLLVLYACSRFFLRHLYTVVLFLLLGFVGFQLAASQWEKSRYDFPGRNSVYYLRICDQPEEKERSILCPARVLGVFAGDSLQVDARRPFFLFYFPKDSAAARLARGDELLVHTRLSPPCNNGNPDEFDYERFLRRRGGSGTAYVPAGHWQVVGHDSVRTVRQMALDCRDRVVALYHRLGFRGDEWAVLSALTVGDQTDLSEDIVEAYSVAGASHVLSLSGLHIGFLYALLFVLLRPFWLRWRWLKPPLLLLVVVAMWAFAFFTGLASPVVRAVTMMSIVALSTLQSERLLTLNTLAAAAFLMLLFRPLWLFDVSFQLSFLSLAAILLFQPPLYALWRPRCRLLRYVWGLLTVSMAAQVGTVPLVLLYFSRFSTHFLLSNLWVVPLSSLILYAAVLLLLLTPFPVWQAWWAGGLEKLLWVQNEGLRWIGRLPYASFDRLWVDVWDVLLFYVSLTLCCFALRRFVARRVIVALLSILVLVGYHQAARYCSLPRRSLVFYNVRRAPAVHCVGSDGCSWLVGSDSLPDVSRLLRSLEPHWTRLRLKPPVLVSGSYEHQKLFVDNGILFYGGRSVCILSDDRWKGKFAASRLPVDYLYVCPGYKGRLADLDKLFDVRFVVFDASFSGYYLRRMANECIRRGIPYHIVARQGALRVFL</sequence>
<protein>
    <submittedName>
        <fullName evidence="9">ComEC family competence protein</fullName>
    </submittedName>
</protein>
<dbReference type="Pfam" id="PF03772">
    <property type="entry name" value="Competence"/>
    <property type="match status" value="1"/>
</dbReference>
<feature type="transmembrane region" description="Helical" evidence="6">
    <location>
        <begin position="385"/>
        <end position="411"/>
    </location>
</feature>
<feature type="transmembrane region" description="Helical" evidence="6">
    <location>
        <begin position="12"/>
        <end position="28"/>
    </location>
</feature>
<evidence type="ECO:0000256" key="1">
    <source>
        <dbReference type="ARBA" id="ARBA00004651"/>
    </source>
</evidence>
<organism evidence="9 10">
    <name type="scientific">Candidatus Bacteroides merdipullorum</name>
    <dbReference type="NCBI Taxonomy" id="2838474"/>
    <lineage>
        <taxon>Bacteria</taxon>
        <taxon>Pseudomonadati</taxon>
        <taxon>Bacteroidota</taxon>
        <taxon>Bacteroidia</taxon>
        <taxon>Bacteroidales</taxon>
        <taxon>Bacteroidaceae</taxon>
        <taxon>Bacteroides</taxon>
    </lineage>
</organism>
<evidence type="ECO:0000259" key="7">
    <source>
        <dbReference type="Pfam" id="PF03772"/>
    </source>
</evidence>
<dbReference type="InterPro" id="IPR004477">
    <property type="entry name" value="ComEC_N"/>
</dbReference>
<feature type="transmembrane region" description="Helical" evidence="6">
    <location>
        <begin position="423"/>
        <end position="442"/>
    </location>
</feature>
<evidence type="ECO:0000256" key="2">
    <source>
        <dbReference type="ARBA" id="ARBA00022475"/>
    </source>
</evidence>
<evidence type="ECO:0000256" key="4">
    <source>
        <dbReference type="ARBA" id="ARBA00022989"/>
    </source>
</evidence>
<feature type="transmembrane region" description="Helical" evidence="6">
    <location>
        <begin position="332"/>
        <end position="348"/>
    </location>
</feature>
<reference evidence="9" key="2">
    <citation type="submission" date="2021-04" db="EMBL/GenBank/DDBJ databases">
        <authorList>
            <person name="Gilroy R."/>
        </authorList>
    </citation>
    <scope>NUCLEOTIDE SEQUENCE</scope>
    <source>
        <strain evidence="9">ChiHjej12B11-24981</strain>
    </source>
</reference>
<dbReference type="NCBIfam" id="TIGR00360">
    <property type="entry name" value="ComEC_N-term"/>
    <property type="match status" value="1"/>
</dbReference>
<feature type="transmembrane region" description="Helical" evidence="6">
    <location>
        <begin position="291"/>
        <end position="312"/>
    </location>
</feature>
<comment type="caution">
    <text evidence="9">The sequence shown here is derived from an EMBL/GenBank/DDBJ whole genome shotgun (WGS) entry which is preliminary data.</text>
</comment>
<dbReference type="EMBL" id="DXCK01000026">
    <property type="protein sequence ID" value="HIZ00899.1"/>
    <property type="molecule type" value="Genomic_DNA"/>
</dbReference>
<keyword evidence="2" id="KW-1003">Cell membrane</keyword>
<gene>
    <name evidence="9" type="ORF">H9819_01415</name>
</gene>
<feature type="domain" description="ComEC/Rec2-related protein" evidence="7">
    <location>
        <begin position="234"/>
        <end position="504"/>
    </location>
</feature>
<proteinExistence type="predicted"/>
<evidence type="ECO:0000259" key="8">
    <source>
        <dbReference type="Pfam" id="PF13567"/>
    </source>
</evidence>
<evidence type="ECO:0000256" key="5">
    <source>
        <dbReference type="ARBA" id="ARBA00023136"/>
    </source>
</evidence>
<evidence type="ECO:0000313" key="9">
    <source>
        <dbReference type="EMBL" id="HIZ00899.1"/>
    </source>
</evidence>
<keyword evidence="5 6" id="KW-0472">Membrane</keyword>
<feature type="transmembrane region" description="Helical" evidence="6">
    <location>
        <begin position="360"/>
        <end position="379"/>
    </location>
</feature>
<dbReference type="Proteomes" id="UP000824023">
    <property type="component" value="Unassembled WGS sequence"/>
</dbReference>
<feature type="domain" description="DUF4131" evidence="8">
    <location>
        <begin position="33"/>
        <end position="190"/>
    </location>
</feature>
<feature type="transmembrane region" description="Helical" evidence="6">
    <location>
        <begin position="258"/>
        <end position="279"/>
    </location>
</feature>
<accession>A0A9D2A3Y4</accession>
<name>A0A9D2A3Y4_9BACE</name>
<dbReference type="GO" id="GO:0005886">
    <property type="term" value="C:plasma membrane"/>
    <property type="evidence" value="ECO:0007669"/>
    <property type="project" value="UniProtKB-SubCell"/>
</dbReference>
<feature type="transmembrane region" description="Helical" evidence="6">
    <location>
        <begin position="59"/>
        <end position="77"/>
    </location>
</feature>
<evidence type="ECO:0000313" key="10">
    <source>
        <dbReference type="Proteomes" id="UP000824023"/>
    </source>
</evidence>
<evidence type="ECO:0000256" key="3">
    <source>
        <dbReference type="ARBA" id="ARBA00022692"/>
    </source>
</evidence>
<keyword evidence="3 6" id="KW-0812">Transmembrane</keyword>
<dbReference type="AlphaFoldDB" id="A0A9D2A3Y4"/>
<feature type="transmembrane region" description="Helical" evidence="6">
    <location>
        <begin position="509"/>
        <end position="526"/>
    </location>
</feature>
<dbReference type="InterPro" id="IPR025405">
    <property type="entry name" value="DUF4131"/>
</dbReference>
<dbReference type="PANTHER" id="PTHR30619">
    <property type="entry name" value="DNA INTERNALIZATION/COMPETENCE PROTEIN COMEC/REC2"/>
    <property type="match status" value="1"/>
</dbReference>
<comment type="subcellular location">
    <subcellularLocation>
        <location evidence="1">Cell membrane</location>
        <topology evidence="1">Multi-pass membrane protein</topology>
    </subcellularLocation>
</comment>
<dbReference type="Pfam" id="PF13567">
    <property type="entry name" value="DUF4131"/>
    <property type="match status" value="1"/>
</dbReference>
<dbReference type="PANTHER" id="PTHR30619:SF1">
    <property type="entry name" value="RECOMBINATION PROTEIN 2"/>
    <property type="match status" value="1"/>
</dbReference>